<evidence type="ECO:0000313" key="1">
    <source>
        <dbReference type="EMBL" id="JAD33640.1"/>
    </source>
</evidence>
<dbReference type="AlphaFoldDB" id="A0A0A8ZAB2"/>
<reference evidence="1" key="1">
    <citation type="submission" date="2014-09" db="EMBL/GenBank/DDBJ databases">
        <authorList>
            <person name="Magalhaes I.L.F."/>
            <person name="Oliveira U."/>
            <person name="Santos F.R."/>
            <person name="Vidigal T.H.D.A."/>
            <person name="Brescovit A.D."/>
            <person name="Santos A.J."/>
        </authorList>
    </citation>
    <scope>NUCLEOTIDE SEQUENCE</scope>
    <source>
        <tissue evidence="1">Shoot tissue taken approximately 20 cm above the soil surface</tissue>
    </source>
</reference>
<organism evidence="1">
    <name type="scientific">Arundo donax</name>
    <name type="common">Giant reed</name>
    <name type="synonym">Donax arundinaceus</name>
    <dbReference type="NCBI Taxonomy" id="35708"/>
    <lineage>
        <taxon>Eukaryota</taxon>
        <taxon>Viridiplantae</taxon>
        <taxon>Streptophyta</taxon>
        <taxon>Embryophyta</taxon>
        <taxon>Tracheophyta</taxon>
        <taxon>Spermatophyta</taxon>
        <taxon>Magnoliopsida</taxon>
        <taxon>Liliopsida</taxon>
        <taxon>Poales</taxon>
        <taxon>Poaceae</taxon>
        <taxon>PACMAD clade</taxon>
        <taxon>Arundinoideae</taxon>
        <taxon>Arundineae</taxon>
        <taxon>Arundo</taxon>
    </lineage>
</organism>
<dbReference type="EMBL" id="GBRH01264255">
    <property type="protein sequence ID" value="JAD33640.1"/>
    <property type="molecule type" value="Transcribed_RNA"/>
</dbReference>
<protein>
    <submittedName>
        <fullName evidence="1">Uncharacterized protein</fullName>
    </submittedName>
</protein>
<name>A0A0A8ZAB2_ARUDO</name>
<accession>A0A0A8ZAB2</accession>
<proteinExistence type="predicted"/>
<reference evidence="1" key="2">
    <citation type="journal article" date="2015" name="Data Brief">
        <title>Shoot transcriptome of the giant reed, Arundo donax.</title>
        <authorList>
            <person name="Barrero R.A."/>
            <person name="Guerrero F.D."/>
            <person name="Moolhuijzen P."/>
            <person name="Goolsby J.A."/>
            <person name="Tidwell J."/>
            <person name="Bellgard S.E."/>
            <person name="Bellgard M.I."/>
        </authorList>
    </citation>
    <scope>NUCLEOTIDE SEQUENCE</scope>
    <source>
        <tissue evidence="1">Shoot tissue taken approximately 20 cm above the soil surface</tissue>
    </source>
</reference>
<sequence length="64" mass="7299">MSCLPGPSCHTWRQYLLATKTCQGAQRIQDCYIQHHYGNVCMDWYPSQQNSSWWPEGCNSASGS</sequence>